<dbReference type="InterPro" id="IPR027623">
    <property type="entry name" value="AmmeMemoSam_A"/>
</dbReference>
<feature type="domain" description="AMMECR1" evidence="1">
    <location>
        <begin position="2"/>
        <end position="186"/>
    </location>
</feature>
<dbReference type="EMBL" id="LVJN01000018">
    <property type="protein sequence ID" value="OSM05092.1"/>
    <property type="molecule type" value="Genomic_DNA"/>
</dbReference>
<dbReference type="PANTHER" id="PTHR13016">
    <property type="entry name" value="AMMECR1 HOMOLOG"/>
    <property type="match status" value="1"/>
</dbReference>
<sequence>MKAGPQLPALARAHLAAKLSDQPLQSAQSLRERFPELAEPGACFITLTKQGALRGCIGSLVAHRDLAADLIANAEAAAFRDPRFPPVNFEELAQIRVEVSLLSAPQPLPYDSADDLLCKLEPNVHGVILSVGGSRATFLPQVWEQLPSPTEFLSHLCRKAGLAGDCWRHGPQIQLYTVEKYKEETP</sequence>
<dbReference type="Gene3D" id="3.30.1490.150">
    <property type="entry name" value="Hypothetical protein ph0010, domain 2"/>
    <property type="match status" value="1"/>
</dbReference>
<proteinExistence type="predicted"/>
<dbReference type="InterPro" id="IPR002733">
    <property type="entry name" value="AMMECR1_domain"/>
</dbReference>
<dbReference type="SUPFAM" id="SSF143447">
    <property type="entry name" value="AMMECR1-like"/>
    <property type="match status" value="1"/>
</dbReference>
<reference evidence="2 3" key="1">
    <citation type="journal article" date="2016" name="BMC Genomics">
        <title>Combined genomic and structural analyses of a cultured magnetotactic bacterium reveals its niche adaptation to a dynamic environment.</title>
        <authorList>
            <person name="Araujo A.C."/>
            <person name="Morillo V."/>
            <person name="Cypriano J."/>
            <person name="Teixeira L.C."/>
            <person name="Leao P."/>
            <person name="Lyra S."/>
            <person name="Almeida L.G."/>
            <person name="Bazylinski D.A."/>
            <person name="Vasconcellos A.T."/>
            <person name="Abreu F."/>
            <person name="Lins U."/>
        </authorList>
    </citation>
    <scope>NUCLEOTIDE SEQUENCE [LARGE SCALE GENOMIC DNA]</scope>
    <source>
        <strain evidence="2 3">IT-1</strain>
    </source>
</reference>
<evidence type="ECO:0000259" key="1">
    <source>
        <dbReference type="PROSITE" id="PS51112"/>
    </source>
</evidence>
<dbReference type="AlphaFoldDB" id="A0A1Y2K5V7"/>
<dbReference type="PROSITE" id="PS51112">
    <property type="entry name" value="AMMECR1"/>
    <property type="match status" value="1"/>
</dbReference>
<dbReference type="STRING" id="1434232.MAIT1_03234"/>
<evidence type="ECO:0000313" key="2">
    <source>
        <dbReference type="EMBL" id="OSM05092.1"/>
    </source>
</evidence>
<dbReference type="InterPro" id="IPR036071">
    <property type="entry name" value="AMMECR1_dom_sf"/>
</dbReference>
<dbReference type="Pfam" id="PF01871">
    <property type="entry name" value="AMMECR1"/>
    <property type="match status" value="1"/>
</dbReference>
<accession>A0A1Y2K5V7</accession>
<keyword evidence="3" id="KW-1185">Reference proteome</keyword>
<dbReference type="NCBIfam" id="TIGR00296">
    <property type="entry name" value="TIGR00296 family protein"/>
    <property type="match status" value="1"/>
</dbReference>
<comment type="caution">
    <text evidence="2">The sequence shown here is derived from an EMBL/GenBank/DDBJ whole genome shotgun (WGS) entry which is preliminary data.</text>
</comment>
<protein>
    <submittedName>
        <fullName evidence="2">Putative AMMECR1 domain-containing protein</fullName>
    </submittedName>
</protein>
<dbReference type="InterPro" id="IPR023473">
    <property type="entry name" value="AMMECR1"/>
</dbReference>
<organism evidence="2 3">
    <name type="scientific">Magnetofaba australis IT-1</name>
    <dbReference type="NCBI Taxonomy" id="1434232"/>
    <lineage>
        <taxon>Bacteria</taxon>
        <taxon>Pseudomonadati</taxon>
        <taxon>Pseudomonadota</taxon>
        <taxon>Magnetococcia</taxon>
        <taxon>Magnetococcales</taxon>
        <taxon>Magnetococcaceae</taxon>
        <taxon>Magnetofaba</taxon>
    </lineage>
</organism>
<dbReference type="NCBIfam" id="TIGR04335">
    <property type="entry name" value="AmmeMemoSam_A"/>
    <property type="match status" value="1"/>
</dbReference>
<evidence type="ECO:0000313" key="3">
    <source>
        <dbReference type="Proteomes" id="UP000194003"/>
    </source>
</evidence>
<dbReference type="Gene3D" id="3.30.700.20">
    <property type="entry name" value="Hypothetical protein ph0010, domain 1"/>
    <property type="match status" value="1"/>
</dbReference>
<dbReference type="RefSeq" id="WP_085441732.1">
    <property type="nucleotide sequence ID" value="NZ_LVJN01000018.1"/>
</dbReference>
<name>A0A1Y2K5V7_9PROT</name>
<dbReference type="OrthoDB" id="9782820at2"/>
<dbReference type="InterPro" id="IPR027485">
    <property type="entry name" value="AMMECR1_N"/>
</dbReference>
<gene>
    <name evidence="2" type="ORF">MAIT1_03234</name>
</gene>
<dbReference type="Proteomes" id="UP000194003">
    <property type="component" value="Unassembled WGS sequence"/>
</dbReference>
<dbReference type="PANTHER" id="PTHR13016:SF0">
    <property type="entry name" value="AMME SYNDROME CANDIDATE GENE 1 PROTEIN"/>
    <property type="match status" value="1"/>
</dbReference>